<dbReference type="PROSITE" id="PS01133">
    <property type="entry name" value="UPF0017"/>
    <property type="match status" value="1"/>
</dbReference>
<feature type="domain" description="AB hydrolase-1" evidence="5">
    <location>
        <begin position="65"/>
        <end position="306"/>
    </location>
</feature>
<dbReference type="Pfam" id="PF00561">
    <property type="entry name" value="Abhydrolase_1"/>
    <property type="match status" value="1"/>
</dbReference>
<dbReference type="Proteomes" id="UP001165393">
    <property type="component" value="Unassembled WGS sequence"/>
</dbReference>
<dbReference type="NCBIfam" id="NF008218">
    <property type="entry name" value="PRK10985.1"/>
    <property type="match status" value="1"/>
</dbReference>
<evidence type="ECO:0000256" key="1">
    <source>
        <dbReference type="ARBA" id="ARBA00010884"/>
    </source>
</evidence>
<dbReference type="InterPro" id="IPR012020">
    <property type="entry name" value="ABHD4"/>
</dbReference>
<name>A0AA41W695_9GAMM</name>
<dbReference type="RefSeq" id="WP_251260711.1">
    <property type="nucleotide sequence ID" value="NZ_JAMQGP010000002.1"/>
</dbReference>
<evidence type="ECO:0000256" key="4">
    <source>
        <dbReference type="PIRSR" id="PIRSR005211-1"/>
    </source>
</evidence>
<evidence type="ECO:0000256" key="3">
    <source>
        <dbReference type="ARBA" id="ARBA00022801"/>
    </source>
</evidence>
<organism evidence="6 7">
    <name type="scientific">Echinimonas agarilytica</name>
    <dbReference type="NCBI Taxonomy" id="1215918"/>
    <lineage>
        <taxon>Bacteria</taxon>
        <taxon>Pseudomonadati</taxon>
        <taxon>Pseudomonadota</taxon>
        <taxon>Gammaproteobacteria</taxon>
        <taxon>Alteromonadales</taxon>
        <taxon>Echinimonadaceae</taxon>
        <taxon>Echinimonas</taxon>
    </lineage>
</organism>
<dbReference type="InterPro" id="IPR029058">
    <property type="entry name" value="AB_hydrolase_fold"/>
</dbReference>
<feature type="active site" description="Charge relay system" evidence="4">
    <location>
        <position position="144"/>
    </location>
</feature>
<dbReference type="EMBL" id="JAMQGP010000002">
    <property type="protein sequence ID" value="MCM2679364.1"/>
    <property type="molecule type" value="Genomic_DNA"/>
</dbReference>
<dbReference type="Gene3D" id="3.40.50.1820">
    <property type="entry name" value="alpha/beta hydrolase"/>
    <property type="match status" value="1"/>
</dbReference>
<dbReference type="InterPro" id="IPR000952">
    <property type="entry name" value="AB_hydrolase_4_CS"/>
</dbReference>
<dbReference type="InterPro" id="IPR050960">
    <property type="entry name" value="AB_hydrolase_4_sf"/>
</dbReference>
<reference evidence="6 7" key="1">
    <citation type="journal article" date="2013" name="Antonie Van Leeuwenhoek">
        <title>Echinimonas agarilytica gen. nov., sp. nov., a new gammaproteobacterium isolated from the sea urchin Strongylocentrotus intermedius.</title>
        <authorList>
            <person name="Nedashkovskaya O.I."/>
            <person name="Stenkova A.M."/>
            <person name="Zhukova N.V."/>
            <person name="Van Trappen S."/>
            <person name="Lee J.S."/>
            <person name="Kim S.B."/>
        </authorList>
    </citation>
    <scope>NUCLEOTIDE SEQUENCE [LARGE SCALE GENOMIC DNA]</scope>
    <source>
        <strain evidence="6 7">KMM 6351</strain>
    </source>
</reference>
<comment type="caution">
    <text evidence="6">The sequence shown here is derived from an EMBL/GenBank/DDBJ whole genome shotgun (WGS) entry which is preliminary data.</text>
</comment>
<proteinExistence type="inferred from homology"/>
<dbReference type="PIRSF" id="PIRSF005211">
    <property type="entry name" value="Ab_hydro_YheT"/>
    <property type="match status" value="1"/>
</dbReference>
<dbReference type="InterPro" id="IPR000073">
    <property type="entry name" value="AB_hydrolase_1"/>
</dbReference>
<feature type="active site" description="Charge relay system" evidence="4">
    <location>
        <position position="301"/>
    </location>
</feature>
<dbReference type="GO" id="GO:0034338">
    <property type="term" value="F:short-chain carboxylesterase activity"/>
    <property type="evidence" value="ECO:0007669"/>
    <property type="project" value="TreeGrafter"/>
</dbReference>
<comment type="similarity">
    <text evidence="1">Belongs to the AB hydrolase superfamily. AB hydrolase 4 family.</text>
</comment>
<gene>
    <name evidence="6" type="ORF">NAF29_06730</name>
</gene>
<evidence type="ECO:0000313" key="7">
    <source>
        <dbReference type="Proteomes" id="UP001165393"/>
    </source>
</evidence>
<dbReference type="SUPFAM" id="SSF53474">
    <property type="entry name" value="alpha/beta-Hydrolases"/>
    <property type="match status" value="1"/>
</dbReference>
<dbReference type="PANTHER" id="PTHR10794:SF94">
    <property type="entry name" value="ESTERASE YHET-RELATED"/>
    <property type="match status" value="1"/>
</dbReference>
<evidence type="ECO:0000313" key="6">
    <source>
        <dbReference type="EMBL" id="MCM2679364.1"/>
    </source>
</evidence>
<evidence type="ECO:0000256" key="2">
    <source>
        <dbReference type="ARBA" id="ARBA00022487"/>
    </source>
</evidence>
<sequence length="334" mass="37729">MSDHMPISRFNPSIWVRNRHLQTIWSRLFPRKQLVSLKTWHIPSSDGEQLNLCIANNLPIESKGIVVLLHGLEGSAQSDYIQGMFQALIRHQFTPMVLEFRGCGSAQNLKERAYHSGETSDLSHVIEVIRAQHPTQSISAIGYSLGGNVLAKYLGEMGEQCHLSSAAIVSAPLDLAACAAQMNTFSASIYQSHLIDSMQQKLIDKLKRVEWQTFTPPSPNDILKLKSFWQFDNTITAPLHGFDDVHDYYTQSSAKQFLKAIHKPCLIIHAKDDPFMNEHVIPLKSELSASIEYSLQDYGGHVGFIKGSPWRPYYWLEHTVPNWIESQLCDVITS</sequence>
<keyword evidence="2" id="KW-0719">Serine esterase</keyword>
<keyword evidence="3 6" id="KW-0378">Hydrolase</keyword>
<keyword evidence="7" id="KW-1185">Reference proteome</keyword>
<evidence type="ECO:0000259" key="5">
    <source>
        <dbReference type="Pfam" id="PF00561"/>
    </source>
</evidence>
<dbReference type="PANTHER" id="PTHR10794">
    <property type="entry name" value="ABHYDROLASE DOMAIN-CONTAINING PROTEIN"/>
    <property type="match status" value="1"/>
</dbReference>
<protein>
    <submittedName>
        <fullName evidence="6">Hydrolase</fullName>
    </submittedName>
</protein>
<dbReference type="GO" id="GO:0047372">
    <property type="term" value="F:monoacylglycerol lipase activity"/>
    <property type="evidence" value="ECO:0007669"/>
    <property type="project" value="TreeGrafter"/>
</dbReference>
<feature type="active site" description="Charge relay system" evidence="4">
    <location>
        <position position="273"/>
    </location>
</feature>
<dbReference type="AlphaFoldDB" id="A0AA41W695"/>
<accession>A0AA41W695</accession>